<keyword evidence="4" id="KW-0443">Lipid metabolism</keyword>
<proteinExistence type="predicted"/>
<protein>
    <submittedName>
        <fullName evidence="9">1-acyl-sn-glycerol-3-phosphate acyltransferase</fullName>
    </submittedName>
</protein>
<keyword evidence="7" id="KW-0812">Transmembrane</keyword>
<gene>
    <name evidence="9" type="ORF">EWM63_17065</name>
</gene>
<dbReference type="OrthoDB" id="9806880at2"/>
<dbReference type="AlphaFoldDB" id="A0A4P6KZT2"/>
<evidence type="ECO:0000256" key="2">
    <source>
        <dbReference type="ARBA" id="ARBA00022516"/>
    </source>
</evidence>
<dbReference type="GO" id="GO:0003841">
    <property type="term" value="F:1-acylglycerol-3-phosphate O-acyltransferase activity"/>
    <property type="evidence" value="ECO:0007669"/>
    <property type="project" value="TreeGrafter"/>
</dbReference>
<evidence type="ECO:0000256" key="5">
    <source>
        <dbReference type="ARBA" id="ARBA00023315"/>
    </source>
</evidence>
<dbReference type="Proteomes" id="UP000290637">
    <property type="component" value="Chromosome"/>
</dbReference>
<reference evidence="9 10" key="1">
    <citation type="submission" date="2019-02" db="EMBL/GenBank/DDBJ databases">
        <title>Draft Genome Sequences of Six Type Strains of the Genus Massilia.</title>
        <authorList>
            <person name="Miess H."/>
            <person name="Frediansyhah A."/>
            <person name="Gross H."/>
        </authorList>
    </citation>
    <scope>NUCLEOTIDE SEQUENCE [LARGE SCALE GENOMIC DNA]</scope>
    <source>
        <strain evidence="9 10">DSM 17473</strain>
    </source>
</reference>
<dbReference type="PANTHER" id="PTHR10434:SF64">
    <property type="entry name" value="1-ACYL-SN-GLYCEROL-3-PHOSPHATE ACYLTRANSFERASE-RELATED"/>
    <property type="match status" value="1"/>
</dbReference>
<evidence type="ECO:0000256" key="7">
    <source>
        <dbReference type="SAM" id="Phobius"/>
    </source>
</evidence>
<dbReference type="KEGG" id="plue:EWM63_17065"/>
<name>A0A4P6KZT2_9BURK</name>
<dbReference type="EMBL" id="CP035913">
    <property type="protein sequence ID" value="QBE64487.1"/>
    <property type="molecule type" value="Genomic_DNA"/>
</dbReference>
<feature type="compositionally biased region" description="Basic and acidic residues" evidence="6">
    <location>
        <begin position="265"/>
        <end position="277"/>
    </location>
</feature>
<keyword evidence="3 9" id="KW-0808">Transferase</keyword>
<keyword evidence="2" id="KW-0444">Lipid biosynthesis</keyword>
<evidence type="ECO:0000313" key="10">
    <source>
        <dbReference type="Proteomes" id="UP000290637"/>
    </source>
</evidence>
<accession>A0A4P6KZT2</accession>
<dbReference type="Pfam" id="PF01553">
    <property type="entry name" value="Acyltransferase"/>
    <property type="match status" value="1"/>
</dbReference>
<keyword evidence="5 9" id="KW-0012">Acyltransferase</keyword>
<dbReference type="SUPFAM" id="SSF69593">
    <property type="entry name" value="Glycerol-3-phosphate (1)-acyltransferase"/>
    <property type="match status" value="1"/>
</dbReference>
<keyword evidence="7" id="KW-0472">Membrane</keyword>
<dbReference type="InterPro" id="IPR002123">
    <property type="entry name" value="Plipid/glycerol_acylTrfase"/>
</dbReference>
<evidence type="ECO:0000256" key="4">
    <source>
        <dbReference type="ARBA" id="ARBA00023098"/>
    </source>
</evidence>
<dbReference type="RefSeq" id="WP_130187605.1">
    <property type="nucleotide sequence ID" value="NZ_CP035913.1"/>
</dbReference>
<feature type="transmembrane region" description="Helical" evidence="7">
    <location>
        <begin position="7"/>
        <end position="28"/>
    </location>
</feature>
<evidence type="ECO:0000256" key="3">
    <source>
        <dbReference type="ARBA" id="ARBA00022679"/>
    </source>
</evidence>
<dbReference type="SMART" id="SM00563">
    <property type="entry name" value="PlsC"/>
    <property type="match status" value="1"/>
</dbReference>
<keyword evidence="10" id="KW-1185">Reference proteome</keyword>
<dbReference type="GO" id="GO:0006654">
    <property type="term" value="P:phosphatidic acid biosynthetic process"/>
    <property type="evidence" value="ECO:0007669"/>
    <property type="project" value="TreeGrafter"/>
</dbReference>
<keyword evidence="7" id="KW-1133">Transmembrane helix</keyword>
<sequence length="285" mass="31413">MILALRIARLVFHLLSGMAICALFFPWIDREAREIHIRRWSRHLLGICNVHVQITGGSAAPRAQALVVANHVSWLDIFVLNALYPCRFVAKAEIRAWPLAGWLVEQAGTVFIARGNRRDLRRAFEGLVTALKTGERVAFFPEGTTAPQGTLLPFHANLFEAAVDAKSRVQPYAIRYIDHERKPHPAVEFIGDMTFVQSVLAILSGKAIHARVTILRSMKSEGVGRRDLAERSYQAIREALKIPAPPGAEPGPDASPDAGPDADPDTGHDAAEAERKPVTGSDWQK</sequence>
<evidence type="ECO:0000256" key="6">
    <source>
        <dbReference type="SAM" id="MobiDB-lite"/>
    </source>
</evidence>
<feature type="region of interest" description="Disordered" evidence="6">
    <location>
        <begin position="239"/>
        <end position="285"/>
    </location>
</feature>
<organism evidence="9 10">
    <name type="scientific">Pseudoduganella lutea</name>
    <dbReference type="NCBI Taxonomy" id="321985"/>
    <lineage>
        <taxon>Bacteria</taxon>
        <taxon>Pseudomonadati</taxon>
        <taxon>Pseudomonadota</taxon>
        <taxon>Betaproteobacteria</taxon>
        <taxon>Burkholderiales</taxon>
        <taxon>Oxalobacteraceae</taxon>
        <taxon>Telluria group</taxon>
        <taxon>Pseudoduganella</taxon>
    </lineage>
</organism>
<dbReference type="PANTHER" id="PTHR10434">
    <property type="entry name" value="1-ACYL-SN-GLYCEROL-3-PHOSPHATE ACYLTRANSFERASE"/>
    <property type="match status" value="1"/>
</dbReference>
<dbReference type="CDD" id="cd07989">
    <property type="entry name" value="LPLAT_AGPAT-like"/>
    <property type="match status" value="1"/>
</dbReference>
<comment type="pathway">
    <text evidence="1">Lipid metabolism.</text>
</comment>
<feature type="compositionally biased region" description="Low complexity" evidence="6">
    <location>
        <begin position="250"/>
        <end position="261"/>
    </location>
</feature>
<evidence type="ECO:0000313" key="9">
    <source>
        <dbReference type="EMBL" id="QBE64487.1"/>
    </source>
</evidence>
<evidence type="ECO:0000256" key="1">
    <source>
        <dbReference type="ARBA" id="ARBA00005189"/>
    </source>
</evidence>
<evidence type="ECO:0000259" key="8">
    <source>
        <dbReference type="SMART" id="SM00563"/>
    </source>
</evidence>
<feature type="domain" description="Phospholipid/glycerol acyltransferase" evidence="8">
    <location>
        <begin position="65"/>
        <end position="177"/>
    </location>
</feature>